<dbReference type="STRING" id="371731.Rsw2DRAFT_0671"/>
<name>C8RXZ3_9RHOB</name>
<proteinExistence type="predicted"/>
<dbReference type="AlphaFoldDB" id="C8RXZ3"/>
<dbReference type="RefSeq" id="WP_008028044.1">
    <property type="nucleotide sequence ID" value="NZ_ACYY01000003.1"/>
</dbReference>
<evidence type="ECO:0000313" key="1">
    <source>
        <dbReference type="EMBL" id="EEW26391.1"/>
    </source>
</evidence>
<sequence length="114" mass="12812">MKHLWQTHRWLVLAFLVAASLSMFFGIRAALFVPRWHLHLDYAAQPVQPWMTPKLIVKTYGVPPEVLEQVLGLPEKFHPRQTLAEIAADQGIDSAALAARVEAAVRAARGHLQQ</sequence>
<gene>
    <name evidence="1" type="ORF">Rsw2DRAFT_0671</name>
</gene>
<dbReference type="OrthoDB" id="159440at2"/>
<evidence type="ECO:0000313" key="2">
    <source>
        <dbReference type="Proteomes" id="UP000010121"/>
    </source>
</evidence>
<accession>C8RXZ3</accession>
<keyword evidence="2" id="KW-1185">Reference proteome</keyword>
<organism evidence="1 2">
    <name type="scientific">Rhodobacter ferrooxidans</name>
    <dbReference type="NCBI Taxonomy" id="371731"/>
    <lineage>
        <taxon>Bacteria</taxon>
        <taxon>Pseudomonadati</taxon>
        <taxon>Pseudomonadota</taxon>
        <taxon>Alphaproteobacteria</taxon>
        <taxon>Rhodobacterales</taxon>
        <taxon>Rhodobacter group</taxon>
        <taxon>Rhodobacter</taxon>
    </lineage>
</organism>
<dbReference type="Proteomes" id="UP000010121">
    <property type="component" value="Unassembled WGS sequence"/>
</dbReference>
<comment type="caution">
    <text evidence="1">The sequence shown here is derived from an EMBL/GenBank/DDBJ whole genome shotgun (WGS) entry which is preliminary data.</text>
</comment>
<dbReference type="EMBL" id="ACYY01000003">
    <property type="protein sequence ID" value="EEW26391.1"/>
    <property type="molecule type" value="Genomic_DNA"/>
</dbReference>
<protein>
    <submittedName>
        <fullName evidence="1">Uncharacterized protein</fullName>
    </submittedName>
</protein>
<reference evidence="1 2" key="1">
    <citation type="submission" date="2009-08" db="EMBL/GenBank/DDBJ databases">
        <title>The draft genome of Rhodobacter sp. SW2.</title>
        <authorList>
            <consortium name="US DOE Joint Genome Institute (JGI-PGF)"/>
            <person name="Lucas S."/>
            <person name="Copeland A."/>
            <person name="Lapidus A."/>
            <person name="Glavina del Rio T."/>
            <person name="Tice H."/>
            <person name="Bruce D."/>
            <person name="Goodwin L."/>
            <person name="Pitluck S."/>
            <person name="Larimer F."/>
            <person name="Land M.L."/>
            <person name="Hauser L."/>
            <person name="Emerson D."/>
        </authorList>
    </citation>
    <scope>NUCLEOTIDE SEQUENCE [LARGE SCALE GENOMIC DNA]</scope>
    <source>
        <strain evidence="1 2">SW2</strain>
    </source>
</reference>